<dbReference type="Pfam" id="PF00563">
    <property type="entry name" value="EAL"/>
    <property type="match status" value="1"/>
</dbReference>
<gene>
    <name evidence="3" type="ORF">BG57_15100</name>
    <name evidence="2" type="ORF">GCM10010985_08790</name>
</gene>
<reference evidence="3 4" key="2">
    <citation type="submission" date="2014-03" db="EMBL/GenBank/DDBJ databases">
        <title>Draft Genome Sequences of Four Burkholderia Strains.</title>
        <authorList>
            <person name="Liu X.Y."/>
            <person name="Li C.X."/>
            <person name="Xu J.H."/>
        </authorList>
    </citation>
    <scope>NUCLEOTIDE SEQUENCE [LARGE SCALE GENOMIC DNA]</scope>
    <source>
        <strain evidence="3 4">R27</strain>
    </source>
</reference>
<reference evidence="5" key="3">
    <citation type="journal article" date="2019" name="Int. J. Syst. Evol. Microbiol.">
        <title>The Global Catalogue of Microorganisms (GCM) 10K type strain sequencing project: providing services to taxonomists for standard genome sequencing and annotation.</title>
        <authorList>
            <consortium name="The Broad Institute Genomics Platform"/>
            <consortium name="The Broad Institute Genome Sequencing Center for Infectious Disease"/>
            <person name="Wu L."/>
            <person name="Ma J."/>
        </authorList>
    </citation>
    <scope>NUCLEOTIDE SEQUENCE [LARGE SCALE GENOMIC DNA]</scope>
    <source>
        <strain evidence="5">CGMCC 1.11013</strain>
    </source>
</reference>
<protein>
    <submittedName>
        <fullName evidence="3">Diguanylate phosphodiesterase</fullName>
    </submittedName>
    <submittedName>
        <fullName evidence="2">EAL domain-containing protein</fullName>
    </submittedName>
</protein>
<comment type="caution">
    <text evidence="3">The sequence shown here is derived from an EMBL/GenBank/DDBJ whole genome shotgun (WGS) entry which is preliminary data.</text>
</comment>
<evidence type="ECO:0000313" key="3">
    <source>
        <dbReference type="EMBL" id="KDR30284.1"/>
    </source>
</evidence>
<dbReference type="InterPro" id="IPR035919">
    <property type="entry name" value="EAL_sf"/>
</dbReference>
<organism evidence="3 4">
    <name type="scientific">Caballeronia grimmiae</name>
    <dbReference type="NCBI Taxonomy" id="1071679"/>
    <lineage>
        <taxon>Bacteria</taxon>
        <taxon>Pseudomonadati</taxon>
        <taxon>Pseudomonadota</taxon>
        <taxon>Betaproteobacteria</taxon>
        <taxon>Burkholderiales</taxon>
        <taxon>Burkholderiaceae</taxon>
        <taxon>Caballeronia</taxon>
    </lineage>
</organism>
<reference evidence="2" key="4">
    <citation type="submission" date="2024-05" db="EMBL/GenBank/DDBJ databases">
        <authorList>
            <person name="Sun Q."/>
            <person name="Zhou Y."/>
        </authorList>
    </citation>
    <scope>NUCLEOTIDE SEQUENCE</scope>
    <source>
        <strain evidence="2">CGMCC 1.11013</strain>
    </source>
</reference>
<dbReference type="eggNOG" id="COG2200">
    <property type="taxonomic scope" value="Bacteria"/>
</dbReference>
<reference evidence="2" key="1">
    <citation type="journal article" date="2014" name="Int. J. Syst. Evol. Microbiol.">
        <title>Complete genome of a new Firmicutes species belonging to the dominant human colonic microbiota ('Ruminococcus bicirculans') reveals two chromosomes and a selective capacity to utilize plant glucans.</title>
        <authorList>
            <consortium name="NISC Comparative Sequencing Program"/>
            <person name="Wegmann U."/>
            <person name="Louis P."/>
            <person name="Goesmann A."/>
            <person name="Henrissat B."/>
            <person name="Duncan S.H."/>
            <person name="Flint H.J."/>
        </authorList>
    </citation>
    <scope>NUCLEOTIDE SEQUENCE</scope>
    <source>
        <strain evidence="2">CGMCC 1.11013</strain>
    </source>
</reference>
<evidence type="ECO:0000313" key="2">
    <source>
        <dbReference type="EMBL" id="GGD57228.1"/>
    </source>
</evidence>
<name>A0A069NRP4_9BURK</name>
<dbReference type="RefSeq" id="WP_035968184.1">
    <property type="nucleotide sequence ID" value="NZ_BMEG01000001.1"/>
</dbReference>
<dbReference type="SUPFAM" id="SSF141868">
    <property type="entry name" value="EAL domain-like"/>
    <property type="match status" value="1"/>
</dbReference>
<dbReference type="STRING" id="1071679.BG57_15100"/>
<dbReference type="EMBL" id="JFHE01000027">
    <property type="protein sequence ID" value="KDR30284.1"/>
    <property type="molecule type" value="Genomic_DNA"/>
</dbReference>
<dbReference type="AlphaFoldDB" id="A0A069NRP4"/>
<sequence>MIAPSLPELVARAAEHRFLGAHIVLGEGEHAREAIAHYGEMTVASAYEPIFDVGTHSFPQTLSASHESAERFGDELGLQALTLIEGDVPRDPFARFDDDRELVALDRLSRTLHAFNFFGRQRTGLLFLRVHERLLKSVKYDHGLHFSSVLLEFGINPARVVIELPAAAVAHKTFLGYLTKSYQHYGFKVAGNLPNAGQIMAVSEMARLDFIKMDAGAALRDSVVKHLVAYAHRLKIPLIFSNVSDEAQFNALQQFDVHFVQGPVFDAHAGAAR</sequence>
<dbReference type="Proteomes" id="UP000027439">
    <property type="component" value="Unassembled WGS sequence"/>
</dbReference>
<proteinExistence type="predicted"/>
<keyword evidence="5" id="KW-1185">Reference proteome</keyword>
<dbReference type="Gene3D" id="3.20.20.450">
    <property type="entry name" value="EAL domain"/>
    <property type="match status" value="1"/>
</dbReference>
<dbReference type="EMBL" id="BMEG01000001">
    <property type="protein sequence ID" value="GGD57228.1"/>
    <property type="molecule type" value="Genomic_DNA"/>
</dbReference>
<evidence type="ECO:0000313" key="4">
    <source>
        <dbReference type="Proteomes" id="UP000027439"/>
    </source>
</evidence>
<dbReference type="InterPro" id="IPR001633">
    <property type="entry name" value="EAL_dom"/>
</dbReference>
<evidence type="ECO:0000313" key="5">
    <source>
        <dbReference type="Proteomes" id="UP000597138"/>
    </source>
</evidence>
<evidence type="ECO:0000259" key="1">
    <source>
        <dbReference type="Pfam" id="PF00563"/>
    </source>
</evidence>
<dbReference type="OrthoDB" id="8773663at2"/>
<dbReference type="Proteomes" id="UP000597138">
    <property type="component" value="Unassembled WGS sequence"/>
</dbReference>
<accession>A0A069NRP4</accession>
<feature type="domain" description="EAL" evidence="1">
    <location>
        <begin position="150"/>
        <end position="265"/>
    </location>
</feature>